<reference evidence="1" key="2">
    <citation type="submission" date="2020-09" db="EMBL/GenBank/DDBJ databases">
        <authorList>
            <person name="Sun Q."/>
            <person name="Ohkuma M."/>
        </authorList>
    </citation>
    <scope>NUCLEOTIDE SEQUENCE</scope>
    <source>
        <strain evidence="1">JCM 3276</strain>
    </source>
</reference>
<dbReference type="Proteomes" id="UP000660680">
    <property type="component" value="Unassembled WGS sequence"/>
</dbReference>
<dbReference type="AlphaFoldDB" id="A0A918GDT0"/>
<dbReference type="RefSeq" id="WP_189210571.1">
    <property type="nucleotide sequence ID" value="NZ_BMRB01000002.1"/>
</dbReference>
<organism evidence="1 2">
    <name type="scientific">Actinokineospora fastidiosa</name>
    <dbReference type="NCBI Taxonomy" id="1816"/>
    <lineage>
        <taxon>Bacteria</taxon>
        <taxon>Bacillati</taxon>
        <taxon>Actinomycetota</taxon>
        <taxon>Actinomycetes</taxon>
        <taxon>Pseudonocardiales</taxon>
        <taxon>Pseudonocardiaceae</taxon>
        <taxon>Actinokineospora</taxon>
    </lineage>
</organism>
<sequence>MTAFDIDHDGYLGVNEQLLGHVRTFGDIIENLNTALKNIPEAARGQATPIWLEAQTNWNRIYGEMQQKLNANTLSSINVHEIFRDGDRTGAQIMLS</sequence>
<reference evidence="1" key="1">
    <citation type="journal article" date="2014" name="Int. J. Syst. Evol. Microbiol.">
        <title>Complete genome sequence of Corynebacterium casei LMG S-19264T (=DSM 44701T), isolated from a smear-ripened cheese.</title>
        <authorList>
            <consortium name="US DOE Joint Genome Institute (JGI-PGF)"/>
            <person name="Walter F."/>
            <person name="Albersmeier A."/>
            <person name="Kalinowski J."/>
            <person name="Ruckert C."/>
        </authorList>
    </citation>
    <scope>NUCLEOTIDE SEQUENCE</scope>
    <source>
        <strain evidence="1">JCM 3276</strain>
    </source>
</reference>
<proteinExistence type="predicted"/>
<evidence type="ECO:0000313" key="1">
    <source>
        <dbReference type="EMBL" id="GGS30378.1"/>
    </source>
</evidence>
<evidence type="ECO:0000313" key="2">
    <source>
        <dbReference type="Proteomes" id="UP000660680"/>
    </source>
</evidence>
<keyword evidence="2" id="KW-1185">Reference proteome</keyword>
<comment type="caution">
    <text evidence="1">The sequence shown here is derived from an EMBL/GenBank/DDBJ whole genome shotgun (WGS) entry which is preliminary data.</text>
</comment>
<protein>
    <submittedName>
        <fullName evidence="1">Uncharacterized protein</fullName>
    </submittedName>
</protein>
<gene>
    <name evidence="1" type="ORF">GCM10010171_24890</name>
</gene>
<accession>A0A918GDT0</accession>
<name>A0A918GDT0_9PSEU</name>
<dbReference type="EMBL" id="BMRB01000002">
    <property type="protein sequence ID" value="GGS30378.1"/>
    <property type="molecule type" value="Genomic_DNA"/>
</dbReference>